<protein>
    <submittedName>
        <fullName evidence="5">Uncharacterized protein LOC111131344 isoform X1</fullName>
    </submittedName>
</protein>
<feature type="region of interest" description="Disordered" evidence="1">
    <location>
        <begin position="215"/>
        <end position="239"/>
    </location>
</feature>
<evidence type="ECO:0000256" key="1">
    <source>
        <dbReference type="SAM" id="MobiDB-lite"/>
    </source>
</evidence>
<feature type="transmembrane region" description="Helical" evidence="2">
    <location>
        <begin position="531"/>
        <end position="556"/>
    </location>
</feature>
<keyword evidence="2" id="KW-1133">Transmembrane helix</keyword>
<feature type="region of interest" description="Disordered" evidence="1">
    <location>
        <begin position="284"/>
        <end position="358"/>
    </location>
</feature>
<gene>
    <name evidence="5" type="primary">LOC111131344</name>
</gene>
<feature type="compositionally biased region" description="Basic residues" evidence="1">
    <location>
        <begin position="338"/>
        <end position="353"/>
    </location>
</feature>
<dbReference type="RefSeq" id="XP_022334526.1">
    <property type="nucleotide sequence ID" value="XM_022478818.1"/>
</dbReference>
<dbReference type="GeneID" id="111131344"/>
<keyword evidence="2" id="KW-0472">Membrane</keyword>
<feature type="signal peptide" evidence="3">
    <location>
        <begin position="1"/>
        <end position="19"/>
    </location>
</feature>
<keyword evidence="2" id="KW-0812">Transmembrane</keyword>
<evidence type="ECO:0000256" key="2">
    <source>
        <dbReference type="SAM" id="Phobius"/>
    </source>
</evidence>
<feature type="chain" id="PRO_5034181556" evidence="3">
    <location>
        <begin position="20"/>
        <end position="562"/>
    </location>
</feature>
<proteinExistence type="predicted"/>
<feature type="compositionally biased region" description="Basic and acidic residues" evidence="1">
    <location>
        <begin position="284"/>
        <end position="297"/>
    </location>
</feature>
<dbReference type="KEGG" id="cvn:111131344"/>
<keyword evidence="3" id="KW-0732">Signal</keyword>
<keyword evidence="4" id="KW-1185">Reference proteome</keyword>
<accession>A0A8B8E594</accession>
<sequence>MADIIWLLCKTLIPMFVQSHVSSTFESFFNAVKTVQLDAFYGMKQAVFQGHISGKRIQGVKSNPIYHDKQKSADTANVTGEDFNITVYNSFPLKRQRNVDFGEPPFLPSGEENPNFCSMSTVVNKTQEEDMRRENLKVSRVGDVVLGDIIIETDYKNISINEEEVISELEKMAEGMDLGSGDVTNENNNVENLDQKQKAMLLKHELDKIKLKNSQEVNESERKHLWHGHKNSTNGKPPLMNGSLKGGGKSDWPNIDDLVVASEKEMKDTDGNIPNVENVNEAEFEKQEKESLPHEKQNGIISNGKTDSNGLHMNGKIPNGNMAHDVVSHLEEEQESKKLKKSKKNSSKKKIRERKNSLPDHILNSLSMKPKKPILVPTFSDATSNSCSDGNRTNSFITEQKSVKFSKDTVFNENKPNKYRKEKVRDAGRNGNANSNPVFIDDNGLEVSLTDDEKALHFSNTTDTNSQLSDLNIPGYMKEYVIESGDLPPVTTRTALSRAKLQGIEDIDTITTDDSYREFDRALAKQHRNKVIRLVLACFVFLVVIAVVVLLVVYFGKPHSQS</sequence>
<feature type="compositionally biased region" description="Polar residues" evidence="1">
    <location>
        <begin position="299"/>
        <end position="311"/>
    </location>
</feature>
<dbReference type="AlphaFoldDB" id="A0A8B8E594"/>
<evidence type="ECO:0000313" key="5">
    <source>
        <dbReference type="RefSeq" id="XP_022334526.1"/>
    </source>
</evidence>
<dbReference type="Proteomes" id="UP000694844">
    <property type="component" value="Chromosome 4"/>
</dbReference>
<name>A0A8B8E594_CRAVI</name>
<evidence type="ECO:0000313" key="4">
    <source>
        <dbReference type="Proteomes" id="UP000694844"/>
    </source>
</evidence>
<dbReference type="OrthoDB" id="6095750at2759"/>
<feature type="compositionally biased region" description="Basic and acidic residues" evidence="1">
    <location>
        <begin position="326"/>
        <end position="337"/>
    </location>
</feature>
<organism evidence="4 5">
    <name type="scientific">Crassostrea virginica</name>
    <name type="common">Eastern oyster</name>
    <dbReference type="NCBI Taxonomy" id="6565"/>
    <lineage>
        <taxon>Eukaryota</taxon>
        <taxon>Metazoa</taxon>
        <taxon>Spiralia</taxon>
        <taxon>Lophotrochozoa</taxon>
        <taxon>Mollusca</taxon>
        <taxon>Bivalvia</taxon>
        <taxon>Autobranchia</taxon>
        <taxon>Pteriomorphia</taxon>
        <taxon>Ostreida</taxon>
        <taxon>Ostreoidea</taxon>
        <taxon>Ostreidae</taxon>
        <taxon>Crassostrea</taxon>
    </lineage>
</organism>
<reference evidence="5" key="1">
    <citation type="submission" date="2025-08" db="UniProtKB">
        <authorList>
            <consortium name="RefSeq"/>
        </authorList>
    </citation>
    <scope>IDENTIFICATION</scope>
    <source>
        <tissue evidence="5">Whole sample</tissue>
    </source>
</reference>
<evidence type="ECO:0000256" key="3">
    <source>
        <dbReference type="SAM" id="SignalP"/>
    </source>
</evidence>